<sequence length="93" mass="10560">MVFHSEEPWRAVVDANAKVFGHKVGNSHFQLSRMSSYIEIHPGAFLTKADLKIGVYGERLCFGIDGQACYWAWTWHCTPIHAHGLFCVNLTRP</sequence>
<proteinExistence type="predicted"/>
<gene>
    <name evidence="1" type="ORF">FHX37_0224</name>
</gene>
<evidence type="ECO:0000313" key="2">
    <source>
        <dbReference type="Proteomes" id="UP000317422"/>
    </source>
</evidence>
<name>A0A543NES9_9ACTN</name>
<keyword evidence="2" id="KW-1185">Reference proteome</keyword>
<dbReference type="EMBL" id="VFQC01000001">
    <property type="protein sequence ID" value="TQN30348.1"/>
    <property type="molecule type" value="Genomic_DNA"/>
</dbReference>
<dbReference type="AlphaFoldDB" id="A0A543NES9"/>
<evidence type="ECO:0000313" key="1">
    <source>
        <dbReference type="EMBL" id="TQN30348.1"/>
    </source>
</evidence>
<protein>
    <submittedName>
        <fullName evidence="1">Uncharacterized protein</fullName>
    </submittedName>
</protein>
<comment type="caution">
    <text evidence="1">The sequence shown here is derived from an EMBL/GenBank/DDBJ whole genome shotgun (WGS) entry which is preliminary data.</text>
</comment>
<accession>A0A543NES9</accession>
<dbReference type="Proteomes" id="UP000317422">
    <property type="component" value="Unassembled WGS sequence"/>
</dbReference>
<reference evidence="1 2" key="1">
    <citation type="submission" date="2019-06" db="EMBL/GenBank/DDBJ databases">
        <title>Sequencing the genomes of 1000 actinobacteria strains.</title>
        <authorList>
            <person name="Klenk H.-P."/>
        </authorList>
    </citation>
    <scope>NUCLEOTIDE SEQUENCE [LARGE SCALE GENOMIC DNA]</scope>
    <source>
        <strain evidence="1 2">DSM 45015</strain>
    </source>
</reference>
<organism evidence="1 2">
    <name type="scientific">Haloactinospora alba</name>
    <dbReference type="NCBI Taxonomy" id="405555"/>
    <lineage>
        <taxon>Bacteria</taxon>
        <taxon>Bacillati</taxon>
        <taxon>Actinomycetota</taxon>
        <taxon>Actinomycetes</taxon>
        <taxon>Streptosporangiales</taxon>
        <taxon>Nocardiopsidaceae</taxon>
        <taxon>Haloactinospora</taxon>
    </lineage>
</organism>